<proteinExistence type="predicted"/>
<dbReference type="AlphaFoldDB" id="A0AAE0FRB7"/>
<gene>
    <name evidence="1" type="ORF">CYMTET_26648</name>
</gene>
<dbReference type="PANTHER" id="PTHR37204:SF1">
    <property type="entry name" value="TRANSMEMBRANE PROTEIN"/>
    <property type="match status" value="1"/>
</dbReference>
<protein>
    <submittedName>
        <fullName evidence="1">Uncharacterized protein</fullName>
    </submittedName>
</protein>
<organism evidence="1 2">
    <name type="scientific">Cymbomonas tetramitiformis</name>
    <dbReference type="NCBI Taxonomy" id="36881"/>
    <lineage>
        <taxon>Eukaryota</taxon>
        <taxon>Viridiplantae</taxon>
        <taxon>Chlorophyta</taxon>
        <taxon>Pyramimonadophyceae</taxon>
        <taxon>Pyramimonadales</taxon>
        <taxon>Pyramimonadaceae</taxon>
        <taxon>Cymbomonas</taxon>
    </lineage>
</organism>
<dbReference type="PANTHER" id="PTHR37204">
    <property type="entry name" value="TRANSMEMBRANE PROTEIN"/>
    <property type="match status" value="1"/>
</dbReference>
<sequence length="263" mass="29876">MSSRFSSQRFYANAINKKNEEFFEQSETGDIVPTRFNNGGSEMAAVFPLQGPAVVDMASDIKDRILQSLPEGSLYYASALRNLHCTLFFNRKWMEAREVMSDERNEIISQWRRLADAANPILIKLDRVVLDNNGVVLLLFQVETLAEHCAQEDGPCSSDAIVELRAKAAEAFPGHPDNQAHLLVHTSLLRLVKLPEKVNQKDMDHMLAACATLTKAYRGTKIKLDRMWFVNFMSMDLGFVPYRDAKRTLFLAGKERNARVHRI</sequence>
<reference evidence="1 2" key="1">
    <citation type="journal article" date="2015" name="Genome Biol. Evol.">
        <title>Comparative Genomics of a Bacterivorous Green Alga Reveals Evolutionary Causalities and Consequences of Phago-Mixotrophic Mode of Nutrition.</title>
        <authorList>
            <person name="Burns J.A."/>
            <person name="Paasch A."/>
            <person name="Narechania A."/>
            <person name="Kim E."/>
        </authorList>
    </citation>
    <scope>NUCLEOTIDE SEQUENCE [LARGE SCALE GENOMIC DNA]</scope>
    <source>
        <strain evidence="1 2">PLY_AMNH</strain>
    </source>
</reference>
<comment type="caution">
    <text evidence="1">The sequence shown here is derived from an EMBL/GenBank/DDBJ whole genome shotgun (WGS) entry which is preliminary data.</text>
</comment>
<dbReference type="EMBL" id="LGRX02014434">
    <property type="protein sequence ID" value="KAK3264626.1"/>
    <property type="molecule type" value="Genomic_DNA"/>
</dbReference>
<evidence type="ECO:0000313" key="1">
    <source>
        <dbReference type="EMBL" id="KAK3264626.1"/>
    </source>
</evidence>
<keyword evidence="2" id="KW-1185">Reference proteome</keyword>
<name>A0AAE0FRB7_9CHLO</name>
<accession>A0AAE0FRB7</accession>
<evidence type="ECO:0000313" key="2">
    <source>
        <dbReference type="Proteomes" id="UP001190700"/>
    </source>
</evidence>
<dbReference type="Proteomes" id="UP001190700">
    <property type="component" value="Unassembled WGS sequence"/>
</dbReference>